<evidence type="ECO:0000313" key="10">
    <source>
        <dbReference type="Proteomes" id="UP000199663"/>
    </source>
</evidence>
<dbReference type="Gene3D" id="3.10.50.40">
    <property type="match status" value="2"/>
</dbReference>
<dbReference type="Proteomes" id="UP000199663">
    <property type="component" value="Unassembled WGS sequence"/>
</dbReference>
<evidence type="ECO:0000256" key="7">
    <source>
        <dbReference type="SAM" id="SignalP"/>
    </source>
</evidence>
<evidence type="ECO:0000313" key="9">
    <source>
        <dbReference type="EMBL" id="SDY41323.1"/>
    </source>
</evidence>
<sequence length="312" mass="34554">MKTIKSILLSTALLVVITGMVSCKKTEKTSDGIEYTYIKQGKDSPKNGEFILYNLVVKNDKDSTFISTYDQKMPGYLMFNDSTPKQNGMDEIFLGLRKGDSIAFESTALKVFGESNMPPFLTNEQKVKISIGVIDVLDEQGIQAYFTALQEAQMKIQAQDAIKQLEVDTQLIEDYIAKNNLTATRTESGLYYVIEKEGEGDQIQNGEMAFIHYAGYLLDGTLFDTSNKELAKTTNVYNEQRDQQGGYAPIDVVVGEGRVIAGWDEGLALLKKGSKAKFLIPSPLGYGDRQSGALIQPNSVLIFDVEVTDVQK</sequence>
<protein>
    <recommendedName>
        <fullName evidence="6">Peptidyl-prolyl cis-trans isomerase</fullName>
        <ecNumber evidence="6">5.2.1.8</ecNumber>
    </recommendedName>
</protein>
<keyword evidence="3 5" id="KW-0697">Rotamase</keyword>
<comment type="similarity">
    <text evidence="2 6">Belongs to the FKBP-type PPIase family.</text>
</comment>
<evidence type="ECO:0000256" key="4">
    <source>
        <dbReference type="ARBA" id="ARBA00023235"/>
    </source>
</evidence>
<feature type="domain" description="PPIase FKBP-type" evidence="8">
    <location>
        <begin position="206"/>
        <end position="311"/>
    </location>
</feature>
<dbReference type="PROSITE" id="PS51257">
    <property type="entry name" value="PROKAR_LIPOPROTEIN"/>
    <property type="match status" value="1"/>
</dbReference>
<feature type="signal peptide" evidence="7">
    <location>
        <begin position="1"/>
        <end position="21"/>
    </location>
</feature>
<dbReference type="Pfam" id="PF00254">
    <property type="entry name" value="FKBP_C"/>
    <property type="match status" value="1"/>
</dbReference>
<evidence type="ECO:0000256" key="5">
    <source>
        <dbReference type="PROSITE-ProRule" id="PRU00277"/>
    </source>
</evidence>
<evidence type="ECO:0000256" key="1">
    <source>
        <dbReference type="ARBA" id="ARBA00000971"/>
    </source>
</evidence>
<evidence type="ECO:0000259" key="8">
    <source>
        <dbReference type="PROSITE" id="PS50059"/>
    </source>
</evidence>
<name>A0A1H3JN18_9BACT</name>
<feature type="chain" id="PRO_5045664317" description="Peptidyl-prolyl cis-trans isomerase" evidence="7">
    <location>
        <begin position="22"/>
        <end position="312"/>
    </location>
</feature>
<dbReference type="PANTHER" id="PTHR43811:SF19">
    <property type="entry name" value="39 KDA FK506-BINDING NUCLEAR PROTEIN"/>
    <property type="match status" value="1"/>
</dbReference>
<keyword evidence="10" id="KW-1185">Reference proteome</keyword>
<gene>
    <name evidence="9" type="ORF">SAMN05444412_10178</name>
</gene>
<dbReference type="PANTHER" id="PTHR43811">
    <property type="entry name" value="FKBP-TYPE PEPTIDYL-PROLYL CIS-TRANS ISOMERASE FKPA"/>
    <property type="match status" value="1"/>
</dbReference>
<dbReference type="InterPro" id="IPR046357">
    <property type="entry name" value="PPIase_dom_sf"/>
</dbReference>
<dbReference type="PROSITE" id="PS50059">
    <property type="entry name" value="FKBP_PPIASE"/>
    <property type="match status" value="1"/>
</dbReference>
<evidence type="ECO:0000256" key="3">
    <source>
        <dbReference type="ARBA" id="ARBA00023110"/>
    </source>
</evidence>
<dbReference type="SUPFAM" id="SSF54534">
    <property type="entry name" value="FKBP-like"/>
    <property type="match status" value="2"/>
</dbReference>
<keyword evidence="4 5" id="KW-0413">Isomerase</keyword>
<comment type="caution">
    <text evidence="9">The sequence shown here is derived from an EMBL/GenBank/DDBJ whole genome shotgun (WGS) entry which is preliminary data.</text>
</comment>
<keyword evidence="7" id="KW-0732">Signal</keyword>
<evidence type="ECO:0000256" key="6">
    <source>
        <dbReference type="RuleBase" id="RU003915"/>
    </source>
</evidence>
<evidence type="ECO:0000256" key="2">
    <source>
        <dbReference type="ARBA" id="ARBA00006577"/>
    </source>
</evidence>
<dbReference type="GO" id="GO:0016853">
    <property type="term" value="F:isomerase activity"/>
    <property type="evidence" value="ECO:0007669"/>
    <property type="project" value="UniProtKB-KW"/>
</dbReference>
<dbReference type="EMBL" id="FNQC01000001">
    <property type="protein sequence ID" value="SDY41323.1"/>
    <property type="molecule type" value="Genomic_DNA"/>
</dbReference>
<dbReference type="RefSeq" id="WP_019595861.1">
    <property type="nucleotide sequence ID" value="NZ_FNQC01000001.1"/>
</dbReference>
<dbReference type="EC" id="5.2.1.8" evidence="6"/>
<proteinExistence type="inferred from homology"/>
<organism evidence="9 10">
    <name type="scientific">Rhodonellum ikkaensis</name>
    <dbReference type="NCBI Taxonomy" id="336829"/>
    <lineage>
        <taxon>Bacteria</taxon>
        <taxon>Pseudomonadati</taxon>
        <taxon>Bacteroidota</taxon>
        <taxon>Cytophagia</taxon>
        <taxon>Cytophagales</taxon>
        <taxon>Cytophagaceae</taxon>
        <taxon>Rhodonellum</taxon>
    </lineage>
</organism>
<reference evidence="9 10" key="1">
    <citation type="submission" date="2016-10" db="EMBL/GenBank/DDBJ databases">
        <authorList>
            <person name="Varghese N."/>
            <person name="Submissions S."/>
        </authorList>
    </citation>
    <scope>NUCLEOTIDE SEQUENCE [LARGE SCALE GENOMIC DNA]</scope>
    <source>
        <strain evidence="9 10">DSM 17997</strain>
    </source>
</reference>
<comment type="catalytic activity">
    <reaction evidence="1 5 6">
        <text>[protein]-peptidylproline (omega=180) = [protein]-peptidylproline (omega=0)</text>
        <dbReference type="Rhea" id="RHEA:16237"/>
        <dbReference type="Rhea" id="RHEA-COMP:10747"/>
        <dbReference type="Rhea" id="RHEA-COMP:10748"/>
        <dbReference type="ChEBI" id="CHEBI:83833"/>
        <dbReference type="ChEBI" id="CHEBI:83834"/>
        <dbReference type="EC" id="5.2.1.8"/>
    </reaction>
</comment>
<accession>A0A1H3JN18</accession>
<dbReference type="InterPro" id="IPR001179">
    <property type="entry name" value="PPIase_FKBP_dom"/>
</dbReference>